<dbReference type="InterPro" id="IPR029044">
    <property type="entry name" value="Nucleotide-diphossugar_trans"/>
</dbReference>
<sequence>MWYGTPRYHYAGDSIGQLKGKTVFPVTFVTGCALIIRKAWLQTNGLLCERFFFGEEDVEFSWRVRQTGGSMLCLPTSIIYHKVGQSIGNAAKKNKIPQIYCHYLNRSIFLKTMWGNGLRWHAWKIFFYVYLYYVLLKRIRYPFYSTLLFLHDLWRDSRERIGIDSEYFHFIIRQKFNPES</sequence>
<comment type="similarity">
    <text evidence="1">Belongs to the glycosyltransferase 2 family.</text>
</comment>
<evidence type="ECO:0000313" key="5">
    <source>
        <dbReference type="EMBL" id="OIQ71541.1"/>
    </source>
</evidence>
<keyword evidence="4" id="KW-0812">Transmembrane</keyword>
<protein>
    <submittedName>
        <fullName evidence="5">Uncharacterized protein</fullName>
    </submittedName>
</protein>
<keyword evidence="4" id="KW-0472">Membrane</keyword>
<organism evidence="5">
    <name type="scientific">mine drainage metagenome</name>
    <dbReference type="NCBI Taxonomy" id="410659"/>
    <lineage>
        <taxon>unclassified sequences</taxon>
        <taxon>metagenomes</taxon>
        <taxon>ecological metagenomes</taxon>
    </lineage>
</organism>
<keyword evidence="2" id="KW-0328">Glycosyltransferase</keyword>
<dbReference type="GO" id="GO:0016757">
    <property type="term" value="F:glycosyltransferase activity"/>
    <property type="evidence" value="ECO:0007669"/>
    <property type="project" value="UniProtKB-KW"/>
</dbReference>
<dbReference type="PROSITE" id="PS51257">
    <property type="entry name" value="PROKAR_LIPOPROTEIN"/>
    <property type="match status" value="1"/>
</dbReference>
<accession>A0A1J5Q6G6</accession>
<dbReference type="SUPFAM" id="SSF53448">
    <property type="entry name" value="Nucleotide-diphospho-sugar transferases"/>
    <property type="match status" value="1"/>
</dbReference>
<reference evidence="5" key="1">
    <citation type="submission" date="2016-10" db="EMBL/GenBank/DDBJ databases">
        <title>Sequence of Gallionella enrichment culture.</title>
        <authorList>
            <person name="Poehlein A."/>
            <person name="Muehling M."/>
            <person name="Daniel R."/>
        </authorList>
    </citation>
    <scope>NUCLEOTIDE SEQUENCE</scope>
</reference>
<evidence type="ECO:0000256" key="4">
    <source>
        <dbReference type="SAM" id="Phobius"/>
    </source>
</evidence>
<name>A0A1J5Q6G6_9ZZZZ</name>
<proteinExistence type="inferred from homology"/>
<feature type="transmembrane region" description="Helical" evidence="4">
    <location>
        <begin position="120"/>
        <end position="136"/>
    </location>
</feature>
<evidence type="ECO:0000256" key="1">
    <source>
        <dbReference type="ARBA" id="ARBA00006739"/>
    </source>
</evidence>
<dbReference type="PANTHER" id="PTHR43179:SF12">
    <property type="entry name" value="GALACTOFURANOSYLTRANSFERASE GLFT2"/>
    <property type="match status" value="1"/>
</dbReference>
<keyword evidence="3" id="KW-0808">Transferase</keyword>
<dbReference type="PANTHER" id="PTHR43179">
    <property type="entry name" value="RHAMNOSYLTRANSFERASE WBBL"/>
    <property type="match status" value="1"/>
</dbReference>
<comment type="caution">
    <text evidence="5">The sequence shown here is derived from an EMBL/GenBank/DDBJ whole genome shotgun (WGS) entry which is preliminary data.</text>
</comment>
<keyword evidence="4" id="KW-1133">Transmembrane helix</keyword>
<evidence type="ECO:0000256" key="3">
    <source>
        <dbReference type="ARBA" id="ARBA00022679"/>
    </source>
</evidence>
<dbReference type="Gene3D" id="3.90.550.10">
    <property type="entry name" value="Spore Coat Polysaccharide Biosynthesis Protein SpsA, Chain A"/>
    <property type="match status" value="1"/>
</dbReference>
<gene>
    <name evidence="5" type="ORF">GALL_468400</name>
</gene>
<evidence type="ECO:0000256" key="2">
    <source>
        <dbReference type="ARBA" id="ARBA00022676"/>
    </source>
</evidence>
<dbReference type="AlphaFoldDB" id="A0A1J5Q6G6"/>
<dbReference type="EMBL" id="MLJW01003682">
    <property type="protein sequence ID" value="OIQ71541.1"/>
    <property type="molecule type" value="Genomic_DNA"/>
</dbReference>